<evidence type="ECO:0000259" key="2">
    <source>
        <dbReference type="Pfam" id="PF11838"/>
    </source>
</evidence>
<dbReference type="GO" id="GO:0042277">
    <property type="term" value="F:peptide binding"/>
    <property type="evidence" value="ECO:0007669"/>
    <property type="project" value="TreeGrafter"/>
</dbReference>
<dbReference type="GO" id="GO:0008270">
    <property type="term" value="F:zinc ion binding"/>
    <property type="evidence" value="ECO:0007669"/>
    <property type="project" value="TreeGrafter"/>
</dbReference>
<sequence length="331" mass="38424">TVWTIPLSYYKNFDNKDITLAFVSEASQDLEVLVDPSANGLIKFNVDSRGMYIINYPEEDWDKWTDALQNNAAVLAALTPGDRANFLLDAYLLSKANYLSYVRPLQLAQYLVKEEHLTPWTVALESLRQIQKYMFTTDKRTQLMESLVKLGQPVFEKLGWDDTGSDTEKRLRTSIIEFVCSQYHKPCLEKALEEYKKFKSDTKLRPNLLTPTLRYAMRQSSDTNDWDFLWSKYLSENSSTVKQTYFNALSYTTNPTTIKTLLDRSLDSKLVKTQDMVTLVNNLGANWDALQILWEYFKENHSKFQQKLSTIQLGSVFNNICSYFTNTTRKQ</sequence>
<dbReference type="AlphaFoldDB" id="A0A7R9MPS5"/>
<organism evidence="3">
    <name type="scientific">Oppiella nova</name>
    <dbReference type="NCBI Taxonomy" id="334625"/>
    <lineage>
        <taxon>Eukaryota</taxon>
        <taxon>Metazoa</taxon>
        <taxon>Ecdysozoa</taxon>
        <taxon>Arthropoda</taxon>
        <taxon>Chelicerata</taxon>
        <taxon>Arachnida</taxon>
        <taxon>Acari</taxon>
        <taxon>Acariformes</taxon>
        <taxon>Sarcoptiformes</taxon>
        <taxon>Oribatida</taxon>
        <taxon>Brachypylina</taxon>
        <taxon>Oppioidea</taxon>
        <taxon>Oppiidae</taxon>
        <taxon>Oppiella</taxon>
    </lineage>
</organism>
<reference evidence="3" key="1">
    <citation type="submission" date="2020-11" db="EMBL/GenBank/DDBJ databases">
        <authorList>
            <person name="Tran Van P."/>
        </authorList>
    </citation>
    <scope>NUCLEOTIDE SEQUENCE</scope>
</reference>
<dbReference type="GO" id="GO:0006508">
    <property type="term" value="P:proteolysis"/>
    <property type="evidence" value="ECO:0007669"/>
    <property type="project" value="TreeGrafter"/>
</dbReference>
<dbReference type="Pfam" id="PF11838">
    <property type="entry name" value="ERAP1_C"/>
    <property type="match status" value="1"/>
</dbReference>
<keyword evidence="4" id="KW-1185">Reference proteome</keyword>
<evidence type="ECO:0000313" key="3">
    <source>
        <dbReference type="EMBL" id="CAD7663824.1"/>
    </source>
</evidence>
<accession>A0A7R9MPS5</accession>
<dbReference type="GO" id="GO:0005615">
    <property type="term" value="C:extracellular space"/>
    <property type="evidence" value="ECO:0007669"/>
    <property type="project" value="TreeGrafter"/>
</dbReference>
<dbReference type="InterPro" id="IPR050344">
    <property type="entry name" value="Peptidase_M1_aminopeptidases"/>
</dbReference>
<evidence type="ECO:0000256" key="1">
    <source>
        <dbReference type="ARBA" id="ARBA00010136"/>
    </source>
</evidence>
<dbReference type="GO" id="GO:0005737">
    <property type="term" value="C:cytoplasm"/>
    <property type="evidence" value="ECO:0007669"/>
    <property type="project" value="TreeGrafter"/>
</dbReference>
<dbReference type="InterPro" id="IPR024571">
    <property type="entry name" value="ERAP1-like_C_dom"/>
</dbReference>
<feature type="domain" description="ERAP1-like C-terminal" evidence="2">
    <location>
        <begin position="41"/>
        <end position="326"/>
    </location>
</feature>
<dbReference type="GO" id="GO:0043171">
    <property type="term" value="P:peptide catabolic process"/>
    <property type="evidence" value="ECO:0007669"/>
    <property type="project" value="TreeGrafter"/>
</dbReference>
<feature type="non-terminal residue" evidence="3">
    <location>
        <position position="331"/>
    </location>
</feature>
<dbReference type="OrthoDB" id="510539at2759"/>
<protein>
    <recommendedName>
        <fullName evidence="2">ERAP1-like C-terminal domain-containing protein</fullName>
    </recommendedName>
</protein>
<dbReference type="PANTHER" id="PTHR11533:SF299">
    <property type="entry name" value="AMINOPEPTIDASE"/>
    <property type="match status" value="1"/>
</dbReference>
<proteinExistence type="inferred from homology"/>
<dbReference type="Proteomes" id="UP000728032">
    <property type="component" value="Unassembled WGS sequence"/>
</dbReference>
<dbReference type="GO" id="GO:0016020">
    <property type="term" value="C:membrane"/>
    <property type="evidence" value="ECO:0007669"/>
    <property type="project" value="TreeGrafter"/>
</dbReference>
<name>A0A7R9MPS5_9ACAR</name>
<dbReference type="EMBL" id="OC949463">
    <property type="protein sequence ID" value="CAD7663824.1"/>
    <property type="molecule type" value="Genomic_DNA"/>
</dbReference>
<dbReference type="Gene3D" id="1.25.50.20">
    <property type="match status" value="1"/>
</dbReference>
<feature type="non-terminal residue" evidence="3">
    <location>
        <position position="1"/>
    </location>
</feature>
<evidence type="ECO:0000313" key="4">
    <source>
        <dbReference type="Proteomes" id="UP000728032"/>
    </source>
</evidence>
<dbReference type="GO" id="GO:0070006">
    <property type="term" value="F:metalloaminopeptidase activity"/>
    <property type="evidence" value="ECO:0007669"/>
    <property type="project" value="TreeGrafter"/>
</dbReference>
<dbReference type="Gene3D" id="2.60.40.1910">
    <property type="match status" value="1"/>
</dbReference>
<comment type="similarity">
    <text evidence="1">Belongs to the peptidase M1 family.</text>
</comment>
<dbReference type="PANTHER" id="PTHR11533">
    <property type="entry name" value="PROTEASE M1 ZINC METALLOPROTEASE"/>
    <property type="match status" value="1"/>
</dbReference>
<gene>
    <name evidence="3" type="ORF">ONB1V03_LOCUS20382</name>
</gene>
<dbReference type="EMBL" id="CAJPVJ010034638">
    <property type="protein sequence ID" value="CAG2180961.1"/>
    <property type="molecule type" value="Genomic_DNA"/>
</dbReference>